<feature type="transmembrane region" description="Helical" evidence="9">
    <location>
        <begin position="515"/>
        <end position="533"/>
    </location>
</feature>
<evidence type="ECO:0000256" key="4">
    <source>
        <dbReference type="ARBA" id="ARBA00022989"/>
    </source>
</evidence>
<feature type="disulfide bond" evidence="7">
    <location>
        <begin position="164"/>
        <end position="173"/>
    </location>
</feature>
<dbReference type="InterPro" id="IPR037272">
    <property type="entry name" value="SNS_sf"/>
</dbReference>
<evidence type="ECO:0000256" key="2">
    <source>
        <dbReference type="ARBA" id="ARBA00022448"/>
    </source>
</evidence>
<keyword evidence="8" id="KW-0769">Symport</keyword>
<evidence type="ECO:0000256" key="7">
    <source>
        <dbReference type="PIRSR" id="PIRSR600175-2"/>
    </source>
</evidence>
<feature type="binding site" evidence="6">
    <location>
        <position position="407"/>
    </location>
    <ligand>
        <name>Na(+)</name>
        <dbReference type="ChEBI" id="CHEBI:29101"/>
        <label>1</label>
    </ligand>
</feature>
<evidence type="ECO:0000256" key="5">
    <source>
        <dbReference type="ARBA" id="ARBA00023136"/>
    </source>
</evidence>
<evidence type="ECO:0000256" key="1">
    <source>
        <dbReference type="ARBA" id="ARBA00004141"/>
    </source>
</evidence>
<dbReference type="GO" id="GO:0005369">
    <property type="term" value="F:taurine:sodium symporter activity"/>
    <property type="evidence" value="ECO:0007669"/>
    <property type="project" value="TreeGrafter"/>
</dbReference>
<feature type="transmembrane region" description="Helical" evidence="9">
    <location>
        <begin position="82"/>
        <end position="103"/>
    </location>
</feature>
<evidence type="ECO:0000313" key="11">
    <source>
        <dbReference type="Proteomes" id="UP000694388"/>
    </source>
</evidence>
<dbReference type="PROSITE" id="PS00754">
    <property type="entry name" value="NA_NEUROTRAN_SYMP_2"/>
    <property type="match status" value="1"/>
</dbReference>
<keyword evidence="5 9" id="KW-0472">Membrane</keyword>
<dbReference type="PROSITE" id="PS00610">
    <property type="entry name" value="NA_NEUROTRAN_SYMP_1"/>
    <property type="match status" value="1"/>
</dbReference>
<accession>A0A8C4QZA7</accession>
<evidence type="ECO:0000256" key="3">
    <source>
        <dbReference type="ARBA" id="ARBA00022692"/>
    </source>
</evidence>
<feature type="binding site" evidence="6">
    <location>
        <position position="65"/>
    </location>
    <ligand>
        <name>Na(+)</name>
        <dbReference type="ChEBI" id="CHEBI:29101"/>
        <label>1</label>
    </ligand>
</feature>
<evidence type="ECO:0000256" key="8">
    <source>
        <dbReference type="RuleBase" id="RU003732"/>
    </source>
</evidence>
<keyword evidence="7" id="KW-1015">Disulfide bond</keyword>
<dbReference type="Proteomes" id="UP000694388">
    <property type="component" value="Unplaced"/>
</dbReference>
<feature type="transmembrane region" description="Helical" evidence="9">
    <location>
        <begin position="470"/>
        <end position="494"/>
    </location>
</feature>
<dbReference type="Pfam" id="PF00209">
    <property type="entry name" value="SNF"/>
    <property type="match status" value="1"/>
</dbReference>
<dbReference type="CDD" id="cd11496">
    <property type="entry name" value="SLC6sbd-TauT-like"/>
    <property type="match status" value="1"/>
</dbReference>
<dbReference type="GO" id="GO:0042995">
    <property type="term" value="C:cell projection"/>
    <property type="evidence" value="ECO:0007669"/>
    <property type="project" value="TreeGrafter"/>
</dbReference>
<feature type="binding site" evidence="6">
    <location>
        <position position="342"/>
    </location>
    <ligand>
        <name>Na(+)</name>
        <dbReference type="ChEBI" id="CHEBI:29101"/>
        <label>1</label>
    </ligand>
</feature>
<feature type="transmembrane region" description="Helical" evidence="9">
    <location>
        <begin position="124"/>
        <end position="151"/>
    </location>
</feature>
<dbReference type="GO" id="GO:0005332">
    <property type="term" value="F:gamma-aminobutyric acid:sodium:chloride symporter activity"/>
    <property type="evidence" value="ECO:0007669"/>
    <property type="project" value="TreeGrafter"/>
</dbReference>
<keyword evidence="11" id="KW-1185">Reference proteome</keyword>
<sequence length="623" mass="70145">MAQLHGEEQRKDSETCARDYEFESLPPVVEAPGEIVVRTVTQRDQWSSRLDFVLSVAGGFIGLGNVWRFPYLCYKHGGGAFLIPYGIFLLGGGIPLFFMEVALGQFTAQGGISCWHTVCPLLTGIGYSSVIIVSMMSINYIVILAWTLFYLAHSFTSNLPWASCNNTWNTPNCLEDTMRRNLTTVAGNMSAITNTSLDNYVSPVTEFWERKVLDLSKGMDEVGDLQWDLVLCMLAMWVIVFFSIWRGVKVTGKIVYFTATFPLLMLVVLFVRGVTLPGASEGIKYYLYPKLEYLAYPQVWIDAGTQIFYSYTVCIGVMTSLGSYNKYDYNCYRSCVLLSCMNSGTSFFAGFAIFAILGFMAQEQGVGIADVAESGPGLAFIVYPKAVTMMPLPSLWAVLFFIMLLLLGLDSQFMHVEGQVTSWIDLHPELLRKGCRRQLFLVLVCFINFCFGLTMVTQGGMYVFQMFDYYATSGVVLLWVAFFECVALAWLYGVDRFYVALEDMLGFRPGPWMKYCWMVITPSLCLSCFIYSLVKFKPLVYNKVYEYPPWAQSLGWCMALSSMVCVPIYALMHLVMAEGSFHMRLKQLLEPKIKSPQRGAYLATKATEQDGALPEKVIMQTAL</sequence>
<evidence type="ECO:0000256" key="6">
    <source>
        <dbReference type="PIRSR" id="PIRSR600175-1"/>
    </source>
</evidence>
<dbReference type="PANTHER" id="PTHR11616:SF141">
    <property type="entry name" value="SODIUM- AND CHLORIDE-DEPENDENT TAURINE TRANSPORTER"/>
    <property type="match status" value="1"/>
</dbReference>
<dbReference type="Ensembl" id="ENSEBUT00000022412.1">
    <property type="protein sequence ID" value="ENSEBUP00000021836.1"/>
    <property type="gene ID" value="ENSEBUG00000013473.1"/>
</dbReference>
<keyword evidence="4 9" id="KW-1133">Transmembrane helix</keyword>
<feature type="transmembrane region" description="Helical" evidence="9">
    <location>
        <begin position="381"/>
        <end position="407"/>
    </location>
</feature>
<proteinExistence type="inferred from homology"/>
<evidence type="ECO:0000256" key="9">
    <source>
        <dbReference type="SAM" id="Phobius"/>
    </source>
</evidence>
<feature type="transmembrane region" description="Helical" evidence="9">
    <location>
        <begin position="225"/>
        <end position="245"/>
    </location>
</feature>
<comment type="similarity">
    <text evidence="8">Belongs to the sodium:neurotransmitter symporter (SNF) (TC 2.A.22) family.</text>
</comment>
<reference evidence="10" key="2">
    <citation type="submission" date="2025-09" db="UniProtKB">
        <authorList>
            <consortium name="Ensembl"/>
        </authorList>
    </citation>
    <scope>IDENTIFICATION</scope>
</reference>
<reference evidence="10" key="1">
    <citation type="submission" date="2025-08" db="UniProtKB">
        <authorList>
            <consortium name="Ensembl"/>
        </authorList>
    </citation>
    <scope>IDENTIFICATION</scope>
</reference>
<dbReference type="AlphaFoldDB" id="A0A8C4QZA7"/>
<dbReference type="PRINTS" id="PR00176">
    <property type="entry name" value="NANEUSMPORT"/>
</dbReference>
<dbReference type="GeneTree" id="ENSGT00940000154583"/>
<organism evidence="10 11">
    <name type="scientific">Eptatretus burgeri</name>
    <name type="common">Inshore hagfish</name>
    <dbReference type="NCBI Taxonomy" id="7764"/>
    <lineage>
        <taxon>Eukaryota</taxon>
        <taxon>Metazoa</taxon>
        <taxon>Chordata</taxon>
        <taxon>Craniata</taxon>
        <taxon>Vertebrata</taxon>
        <taxon>Cyclostomata</taxon>
        <taxon>Myxini</taxon>
        <taxon>Myxiniformes</taxon>
        <taxon>Myxinidae</taxon>
        <taxon>Eptatretinae</taxon>
        <taxon>Eptatretus</taxon>
    </lineage>
</organism>
<dbReference type="GO" id="GO:0046872">
    <property type="term" value="F:metal ion binding"/>
    <property type="evidence" value="ECO:0007669"/>
    <property type="project" value="UniProtKB-KW"/>
</dbReference>
<dbReference type="SUPFAM" id="SSF161070">
    <property type="entry name" value="SNF-like"/>
    <property type="match status" value="1"/>
</dbReference>
<feature type="binding site" evidence="6">
    <location>
        <position position="410"/>
    </location>
    <ligand>
        <name>Na(+)</name>
        <dbReference type="ChEBI" id="CHEBI:29101"/>
        <label>1</label>
    </ligand>
</feature>
<feature type="binding site" evidence="6">
    <location>
        <position position="411"/>
    </location>
    <ligand>
        <name>Na(+)</name>
        <dbReference type="ChEBI" id="CHEBI:29101"/>
        <label>1</label>
    </ligand>
</feature>
<feature type="binding site" evidence="6">
    <location>
        <position position="310"/>
    </location>
    <ligand>
        <name>Na(+)</name>
        <dbReference type="ChEBI" id="CHEBI:29101"/>
        <label>1</label>
    </ligand>
</feature>
<dbReference type="PANTHER" id="PTHR11616">
    <property type="entry name" value="SODIUM/CHLORIDE DEPENDENT TRANSPORTER"/>
    <property type="match status" value="1"/>
</dbReference>
<dbReference type="OMA" id="GMGANCA"/>
<dbReference type="PROSITE" id="PS50267">
    <property type="entry name" value="NA_NEUROTRAN_SYMP_3"/>
    <property type="match status" value="1"/>
</dbReference>
<dbReference type="GO" id="GO:0005886">
    <property type="term" value="C:plasma membrane"/>
    <property type="evidence" value="ECO:0007669"/>
    <property type="project" value="TreeGrafter"/>
</dbReference>
<keyword evidence="3 8" id="KW-0812">Transmembrane</keyword>
<feature type="transmembrane region" description="Helical" evidence="9">
    <location>
        <begin position="307"/>
        <end position="324"/>
    </location>
</feature>
<name>A0A8C4QZA7_EPTBU</name>
<feature type="transmembrane region" description="Helical" evidence="9">
    <location>
        <begin position="254"/>
        <end position="274"/>
    </location>
</feature>
<feature type="transmembrane region" description="Helical" evidence="9">
    <location>
        <begin position="553"/>
        <end position="576"/>
    </location>
</feature>
<feature type="transmembrane region" description="Helical" evidence="9">
    <location>
        <begin position="336"/>
        <end position="361"/>
    </location>
</feature>
<keyword evidence="6" id="KW-0915">Sodium</keyword>
<feature type="transmembrane region" description="Helical" evidence="9">
    <location>
        <begin position="52"/>
        <end position="70"/>
    </location>
</feature>
<dbReference type="InterPro" id="IPR000175">
    <property type="entry name" value="Na/ntran_symport"/>
</dbReference>
<keyword evidence="6" id="KW-0479">Metal-binding</keyword>
<feature type="binding site" evidence="6">
    <location>
        <position position="58"/>
    </location>
    <ligand>
        <name>Na(+)</name>
        <dbReference type="ChEBI" id="CHEBI:29101"/>
        <label>1</label>
    </ligand>
</feature>
<keyword evidence="2 8" id="KW-0813">Transport</keyword>
<evidence type="ECO:0000313" key="10">
    <source>
        <dbReference type="Ensembl" id="ENSEBUP00000021836.1"/>
    </source>
</evidence>
<protein>
    <recommendedName>
        <fullName evidence="8">Transporter</fullName>
    </recommendedName>
</protein>
<comment type="subcellular location">
    <subcellularLocation>
        <location evidence="1">Membrane</location>
        <topology evidence="1">Multi-pass membrane protein</topology>
    </subcellularLocation>
</comment>
<feature type="transmembrane region" description="Helical" evidence="9">
    <location>
        <begin position="439"/>
        <end position="464"/>
    </location>
</feature>